<evidence type="ECO:0000256" key="3">
    <source>
        <dbReference type="ARBA" id="ARBA00022771"/>
    </source>
</evidence>
<gene>
    <name evidence="9" type="primary">LOC101854255</name>
</gene>
<feature type="compositionally biased region" description="Basic residues" evidence="6">
    <location>
        <begin position="263"/>
        <end position="274"/>
    </location>
</feature>
<dbReference type="InterPro" id="IPR013087">
    <property type="entry name" value="Znf_C2H2_type"/>
</dbReference>
<dbReference type="InterPro" id="IPR036236">
    <property type="entry name" value="Znf_C2H2_sf"/>
</dbReference>
<dbReference type="RefSeq" id="XP_012938239.2">
    <property type="nucleotide sequence ID" value="XM_013082785.2"/>
</dbReference>
<sequence length="508" mass="57725">MLSGNASEISAKIESEPEPGLPSPKQAGIAEKCRPPCLPYMKTLTLSTEGSSPYSSEAISISTCSPNMAMAMPLLSPQVSLSHLSAMEATSPPCSNPSACDSEKRPCLKNTSEQDSEGTEQFVCFYCDVKCHSEWAIKRHLRGNHKEEDELLWRKESAPETFFVKDKPVRRRATFNSNPSSCNSEEETCLKNTTERSSREGTELFVCYYCGVKCHSESSIKRHLRGNHKEEDELLWRKGSAPETFSVKDEPVRRQTTFTDRSPKKRGRPRLKRRSSPEKDPLPQSEKWSRQKRRLREGFPHKPPTQDVPTSRKFQRIEWDRTIFDDESEVVNLPQVAQEPEGTLTEQRQPDNDDLLQPEARDDITSEPGGLLYCCDQCPFTVRSLFHFRLHLAQHVTATCGLVSATPSVSHSRCGICGYFADGQADFLDHVTKHTKEKPFLCSYCVKDFSSREKVRIHCNSEHKGQAVVYTHRGEMYRKMFQKPRMMVLLEPAIVLSKLSKNVPIHHT</sequence>
<protein>
    <submittedName>
        <fullName evidence="9">Uncharacterized protein LOC101854255 isoform X2</fullName>
    </submittedName>
</protein>
<keyword evidence="3 5" id="KW-0863">Zinc-finger</keyword>
<dbReference type="InterPro" id="IPR050688">
    <property type="entry name" value="Zinc_finger/UBP_domain"/>
</dbReference>
<accession>A0ABM1A0C4</accession>
<name>A0ABM1A0C4_APLCA</name>
<evidence type="ECO:0000256" key="4">
    <source>
        <dbReference type="ARBA" id="ARBA00022833"/>
    </source>
</evidence>
<dbReference type="PANTHER" id="PTHR24403">
    <property type="entry name" value="ZINC FINGER PROTEIN"/>
    <property type="match status" value="1"/>
</dbReference>
<evidence type="ECO:0000256" key="5">
    <source>
        <dbReference type="PROSITE-ProRule" id="PRU00042"/>
    </source>
</evidence>
<dbReference type="PANTHER" id="PTHR24403:SF67">
    <property type="entry name" value="FI01116P-RELATED"/>
    <property type="match status" value="1"/>
</dbReference>
<dbReference type="Gene3D" id="3.30.160.60">
    <property type="entry name" value="Classic Zinc Finger"/>
    <property type="match status" value="1"/>
</dbReference>
<dbReference type="SUPFAM" id="SSF57667">
    <property type="entry name" value="beta-beta-alpha zinc fingers"/>
    <property type="match status" value="3"/>
</dbReference>
<dbReference type="PROSITE" id="PS50157">
    <property type="entry name" value="ZINC_FINGER_C2H2_2"/>
    <property type="match status" value="3"/>
</dbReference>
<evidence type="ECO:0000313" key="9">
    <source>
        <dbReference type="RefSeq" id="XP_012938239.2"/>
    </source>
</evidence>
<evidence type="ECO:0000256" key="6">
    <source>
        <dbReference type="SAM" id="MobiDB-lite"/>
    </source>
</evidence>
<organism evidence="8 9">
    <name type="scientific">Aplysia californica</name>
    <name type="common">California sea hare</name>
    <dbReference type="NCBI Taxonomy" id="6500"/>
    <lineage>
        <taxon>Eukaryota</taxon>
        <taxon>Metazoa</taxon>
        <taxon>Spiralia</taxon>
        <taxon>Lophotrochozoa</taxon>
        <taxon>Mollusca</taxon>
        <taxon>Gastropoda</taxon>
        <taxon>Heterobranchia</taxon>
        <taxon>Euthyneura</taxon>
        <taxon>Tectipleura</taxon>
        <taxon>Aplysiida</taxon>
        <taxon>Aplysioidea</taxon>
        <taxon>Aplysiidae</taxon>
        <taxon>Aplysia</taxon>
    </lineage>
</organism>
<dbReference type="Proteomes" id="UP000694888">
    <property type="component" value="Unplaced"/>
</dbReference>
<evidence type="ECO:0000259" key="7">
    <source>
        <dbReference type="PROSITE" id="PS50157"/>
    </source>
</evidence>
<keyword evidence="2" id="KW-0677">Repeat</keyword>
<keyword evidence="1" id="KW-0479">Metal-binding</keyword>
<keyword evidence="8" id="KW-1185">Reference proteome</keyword>
<dbReference type="PROSITE" id="PS00028">
    <property type="entry name" value="ZINC_FINGER_C2H2_1"/>
    <property type="match status" value="3"/>
</dbReference>
<proteinExistence type="predicted"/>
<keyword evidence="4" id="KW-0862">Zinc</keyword>
<feature type="domain" description="C2H2-type" evidence="7">
    <location>
        <begin position="205"/>
        <end position="233"/>
    </location>
</feature>
<feature type="region of interest" description="Disordered" evidence="6">
    <location>
        <begin position="335"/>
        <end position="362"/>
    </location>
</feature>
<feature type="region of interest" description="Disordered" evidence="6">
    <location>
        <begin position="1"/>
        <end position="30"/>
    </location>
</feature>
<dbReference type="SMART" id="SM00355">
    <property type="entry name" value="ZnF_C2H2"/>
    <property type="match status" value="5"/>
</dbReference>
<evidence type="ECO:0000313" key="8">
    <source>
        <dbReference type="Proteomes" id="UP000694888"/>
    </source>
</evidence>
<feature type="region of interest" description="Disordered" evidence="6">
    <location>
        <begin position="246"/>
        <end position="313"/>
    </location>
</feature>
<feature type="domain" description="C2H2-type" evidence="7">
    <location>
        <begin position="440"/>
        <end position="468"/>
    </location>
</feature>
<evidence type="ECO:0000256" key="1">
    <source>
        <dbReference type="ARBA" id="ARBA00022723"/>
    </source>
</evidence>
<evidence type="ECO:0000256" key="2">
    <source>
        <dbReference type="ARBA" id="ARBA00022737"/>
    </source>
</evidence>
<dbReference type="GeneID" id="101854255"/>
<reference evidence="9" key="1">
    <citation type="submission" date="2025-08" db="UniProtKB">
        <authorList>
            <consortium name="RefSeq"/>
        </authorList>
    </citation>
    <scope>IDENTIFICATION</scope>
</reference>
<feature type="domain" description="C2H2-type" evidence="7">
    <location>
        <begin position="412"/>
        <end position="439"/>
    </location>
</feature>